<dbReference type="SMART" id="SM00142">
    <property type="entry name" value="PI3K_C2"/>
    <property type="match status" value="1"/>
</dbReference>
<dbReference type="InterPro" id="IPR042236">
    <property type="entry name" value="PI3K_accessory_sf"/>
</dbReference>
<dbReference type="SUPFAM" id="SSF56112">
    <property type="entry name" value="Protein kinase-like (PK-like)"/>
    <property type="match status" value="1"/>
</dbReference>
<dbReference type="InterPro" id="IPR016024">
    <property type="entry name" value="ARM-type_fold"/>
</dbReference>
<dbReference type="FunFam" id="3.30.1010.10:FF:000005">
    <property type="entry name" value="Phosphatidylinositol 4,5-bisphosphate 3-kinase catalytic subunit beta"/>
    <property type="match status" value="1"/>
</dbReference>
<dbReference type="PANTHER" id="PTHR10048">
    <property type="entry name" value="PHOSPHATIDYLINOSITOL KINASE"/>
    <property type="match status" value="1"/>
</dbReference>
<dbReference type="SUPFAM" id="SSF49562">
    <property type="entry name" value="C2 domain (Calcium/lipid-binding domain, CaLB)"/>
    <property type="match status" value="1"/>
</dbReference>
<reference evidence="19" key="3">
    <citation type="submission" date="2025-09" db="UniProtKB">
        <authorList>
            <consortium name="Ensembl"/>
        </authorList>
    </citation>
    <scope>IDENTIFICATION</scope>
</reference>
<dbReference type="PROSITE" id="PS00915">
    <property type="entry name" value="PI3_4_KINASE_1"/>
    <property type="match status" value="1"/>
</dbReference>
<evidence type="ECO:0000259" key="16">
    <source>
        <dbReference type="PROSITE" id="PS51544"/>
    </source>
</evidence>
<comment type="similarity">
    <text evidence="4">Belongs to the PI3/PI4-kinase family. Type III PI4K subfamily.</text>
</comment>
<dbReference type="GO" id="GO:0048015">
    <property type="term" value="P:phosphatidylinositol-mediated signaling"/>
    <property type="evidence" value="ECO:0007669"/>
    <property type="project" value="TreeGrafter"/>
</dbReference>
<organism evidence="19 20">
    <name type="scientific">Lates calcarifer</name>
    <name type="common">Barramundi</name>
    <name type="synonym">Holocentrus calcarifer</name>
    <dbReference type="NCBI Taxonomy" id="8187"/>
    <lineage>
        <taxon>Eukaryota</taxon>
        <taxon>Metazoa</taxon>
        <taxon>Chordata</taxon>
        <taxon>Craniata</taxon>
        <taxon>Vertebrata</taxon>
        <taxon>Euteleostomi</taxon>
        <taxon>Actinopterygii</taxon>
        <taxon>Neopterygii</taxon>
        <taxon>Teleostei</taxon>
        <taxon>Neoteleostei</taxon>
        <taxon>Acanthomorphata</taxon>
        <taxon>Carangaria</taxon>
        <taxon>Carangaria incertae sedis</taxon>
        <taxon>Centropomidae</taxon>
        <taxon>Lates</taxon>
    </lineage>
</organism>
<dbReference type="Pfam" id="PF00613">
    <property type="entry name" value="PI3Ka"/>
    <property type="match status" value="1"/>
</dbReference>
<dbReference type="GeneTree" id="ENSGT00940000157522"/>
<dbReference type="InterPro" id="IPR011009">
    <property type="entry name" value="Kinase-like_dom_sf"/>
</dbReference>
<dbReference type="SMART" id="SM00143">
    <property type="entry name" value="PI3K_p85B"/>
    <property type="match status" value="1"/>
</dbReference>
<evidence type="ECO:0000259" key="15">
    <source>
        <dbReference type="PROSITE" id="PS50290"/>
    </source>
</evidence>
<dbReference type="SUPFAM" id="SSF54236">
    <property type="entry name" value="Ubiquitin-like"/>
    <property type="match status" value="1"/>
</dbReference>
<dbReference type="GO" id="GO:0046934">
    <property type="term" value="F:1-phosphatidylinositol-4,5-bisphosphate 3-kinase activity"/>
    <property type="evidence" value="ECO:0007669"/>
    <property type="project" value="UniProtKB-EC"/>
</dbReference>
<feature type="domain" description="PI3K-ABD" evidence="16">
    <location>
        <begin position="22"/>
        <end position="111"/>
    </location>
</feature>
<name>A0A4W6C876_LATCA</name>
<dbReference type="CDD" id="cd00872">
    <property type="entry name" value="PI3Ka_I"/>
    <property type="match status" value="1"/>
</dbReference>
<keyword evidence="6" id="KW-0963">Cytoplasm</keyword>
<dbReference type="GO" id="GO:0005886">
    <property type="term" value="C:plasma membrane"/>
    <property type="evidence" value="ECO:0007669"/>
    <property type="project" value="TreeGrafter"/>
</dbReference>
<evidence type="ECO:0000256" key="11">
    <source>
        <dbReference type="ARBA" id="ARBA00022840"/>
    </source>
</evidence>
<feature type="domain" description="PIK helical" evidence="17">
    <location>
        <begin position="442"/>
        <end position="619"/>
    </location>
</feature>
<keyword evidence="9" id="KW-0547">Nucleotide-binding</keyword>
<evidence type="ECO:0000259" key="17">
    <source>
        <dbReference type="PROSITE" id="PS51545"/>
    </source>
</evidence>
<comment type="subcellular location">
    <subcellularLocation>
        <location evidence="1">Cytoplasm</location>
    </subcellularLocation>
</comment>
<dbReference type="FunFam" id="1.10.1070.11:FF:000001">
    <property type="entry name" value="Phosphatidylinositol 4,5-bisphosphate 3-kinase catalytic subunit"/>
    <property type="match status" value="1"/>
</dbReference>
<dbReference type="InterPro" id="IPR000403">
    <property type="entry name" value="PI3/4_kinase_cat_dom"/>
</dbReference>
<protein>
    <recommendedName>
        <fullName evidence="5">phosphatidylinositol-4,5-bisphosphate 3-kinase</fullName>
        <ecNumber evidence="5">2.7.1.153</ecNumber>
    </recommendedName>
</protein>
<dbReference type="AlphaFoldDB" id="A0A4W6C876"/>
<dbReference type="Gene3D" id="1.10.1070.11">
    <property type="entry name" value="Phosphatidylinositol 3-/4-kinase, catalytic domain"/>
    <property type="match status" value="1"/>
</dbReference>
<reference evidence="20" key="1">
    <citation type="submission" date="2015-09" db="EMBL/GenBank/DDBJ databases">
        <authorList>
            <person name="Sai Rama Sridatta P."/>
        </authorList>
    </citation>
    <scope>NUCLEOTIDE SEQUENCE [LARGE SCALE GENOMIC DNA]</scope>
</reference>
<accession>A0A4W6C876</accession>
<evidence type="ECO:0000256" key="10">
    <source>
        <dbReference type="ARBA" id="ARBA00022777"/>
    </source>
</evidence>
<dbReference type="GO" id="GO:0005942">
    <property type="term" value="C:phosphatidylinositol 3-kinase complex"/>
    <property type="evidence" value="ECO:0007669"/>
    <property type="project" value="TreeGrafter"/>
</dbReference>
<comment type="catalytic activity">
    <reaction evidence="14">
        <text>1-octadecanoyl-2-(5Z,8Z,11Z,14Z)-eicosatetraenoyl-sn-glycero-3-phospho-1D-myo-inositol 4,5-bisphosphate + ATP = 1-octadecanoyl-2-(5Z,8Z,11Z,14Z-eicosatetraenoyl)-sn-glycero-3-phospho-(1D-myo-inositol 3,4,5-triphosphate) + ADP + H(+)</text>
        <dbReference type="Rhea" id="RHEA:43396"/>
        <dbReference type="ChEBI" id="CHEBI:15378"/>
        <dbReference type="ChEBI" id="CHEBI:30616"/>
        <dbReference type="ChEBI" id="CHEBI:77137"/>
        <dbReference type="ChEBI" id="CHEBI:83243"/>
        <dbReference type="ChEBI" id="CHEBI:456216"/>
    </reaction>
    <physiologicalReaction direction="left-to-right" evidence="14">
        <dbReference type="Rhea" id="RHEA:43397"/>
    </physiologicalReaction>
</comment>
<proteinExistence type="inferred from homology"/>
<dbReference type="PROSITE" id="PS50290">
    <property type="entry name" value="PI3_4_KINASE_3"/>
    <property type="match status" value="1"/>
</dbReference>
<dbReference type="Pfam" id="PF02192">
    <property type="entry name" value="PI3K_p85B"/>
    <property type="match status" value="1"/>
</dbReference>
<feature type="domain" description="PI3K/PI4K catalytic" evidence="15">
    <location>
        <begin position="696"/>
        <end position="977"/>
    </location>
</feature>
<dbReference type="GO" id="GO:0016477">
    <property type="term" value="P:cell migration"/>
    <property type="evidence" value="ECO:0007669"/>
    <property type="project" value="TreeGrafter"/>
</dbReference>
<dbReference type="GO" id="GO:0016303">
    <property type="term" value="F:1-phosphatidylinositol-3-kinase activity"/>
    <property type="evidence" value="ECO:0007669"/>
    <property type="project" value="TreeGrafter"/>
</dbReference>
<evidence type="ECO:0000259" key="18">
    <source>
        <dbReference type="PROSITE" id="PS51547"/>
    </source>
</evidence>
<dbReference type="InterPro" id="IPR036940">
    <property type="entry name" value="PI3/4_kinase_cat_sf"/>
</dbReference>
<dbReference type="PROSITE" id="PS51545">
    <property type="entry name" value="PIK_HELICAL"/>
    <property type="match status" value="1"/>
</dbReference>
<dbReference type="FunFam" id="2.60.40.150:FF:000046">
    <property type="entry name" value="Phosphatidylinositol 4,5-bisphosphate 3-kinase catalytic subunit"/>
    <property type="match status" value="1"/>
</dbReference>
<comment type="catalytic activity">
    <reaction evidence="13">
        <text>a 1,2-diacyl-sn-glycero-3-phospho-(1D-myo-inositol-4,5-bisphosphate) + ATP = a 1,2-diacyl-sn-glycero-3-phospho-(1D-myo-inositol-3,4,5-trisphosphate) + ADP + H(+)</text>
        <dbReference type="Rhea" id="RHEA:21292"/>
        <dbReference type="ChEBI" id="CHEBI:15378"/>
        <dbReference type="ChEBI" id="CHEBI:30616"/>
        <dbReference type="ChEBI" id="CHEBI:57836"/>
        <dbReference type="ChEBI" id="CHEBI:58456"/>
        <dbReference type="ChEBI" id="CHEBI:456216"/>
        <dbReference type="EC" id="2.7.1.153"/>
    </reaction>
    <physiologicalReaction direction="left-to-right" evidence="13">
        <dbReference type="Rhea" id="RHEA:21293"/>
    </physiologicalReaction>
</comment>
<evidence type="ECO:0000256" key="13">
    <source>
        <dbReference type="ARBA" id="ARBA00023981"/>
    </source>
</evidence>
<keyword evidence="12" id="KW-0443">Lipid metabolism</keyword>
<evidence type="ECO:0000313" key="19">
    <source>
        <dbReference type="Ensembl" id="ENSLCAP00010010105.1"/>
    </source>
</evidence>
<dbReference type="GO" id="GO:0005524">
    <property type="term" value="F:ATP binding"/>
    <property type="evidence" value="ECO:0007669"/>
    <property type="project" value="UniProtKB-KW"/>
</dbReference>
<evidence type="ECO:0000256" key="7">
    <source>
        <dbReference type="ARBA" id="ARBA00022553"/>
    </source>
</evidence>
<evidence type="ECO:0000256" key="8">
    <source>
        <dbReference type="ARBA" id="ARBA00022679"/>
    </source>
</evidence>
<dbReference type="GO" id="GO:0005829">
    <property type="term" value="C:cytosol"/>
    <property type="evidence" value="ECO:0007669"/>
    <property type="project" value="UniProtKB-ARBA"/>
</dbReference>
<keyword evidence="20" id="KW-1185">Reference proteome</keyword>
<comment type="pathway">
    <text evidence="2">Phospholipid metabolism; phosphatidylinositol phosphate biosynthesis.</text>
</comment>
<keyword evidence="7" id="KW-0597">Phosphoprotein</keyword>
<evidence type="ECO:0000256" key="6">
    <source>
        <dbReference type="ARBA" id="ARBA00022490"/>
    </source>
</evidence>
<dbReference type="Pfam" id="PF00454">
    <property type="entry name" value="PI3_PI4_kinase"/>
    <property type="match status" value="1"/>
</dbReference>
<comment type="pathway">
    <text evidence="3">Lipid metabolism.</text>
</comment>
<dbReference type="InterPro" id="IPR003113">
    <property type="entry name" value="PI3K_ABD"/>
</dbReference>
<dbReference type="Ensembl" id="ENSLCAT00010010331.1">
    <property type="protein sequence ID" value="ENSLCAP00010010105.1"/>
    <property type="gene ID" value="ENSLCAG00010004460.1"/>
</dbReference>
<reference evidence="19" key="2">
    <citation type="submission" date="2025-08" db="UniProtKB">
        <authorList>
            <consortium name="Ensembl"/>
        </authorList>
    </citation>
    <scope>IDENTIFICATION</scope>
</reference>
<evidence type="ECO:0000256" key="9">
    <source>
        <dbReference type="ARBA" id="ARBA00022741"/>
    </source>
</evidence>
<dbReference type="CDD" id="cd08693">
    <property type="entry name" value="C2_PI3K_class_I_beta_delta"/>
    <property type="match status" value="1"/>
</dbReference>
<evidence type="ECO:0000256" key="5">
    <source>
        <dbReference type="ARBA" id="ARBA00012010"/>
    </source>
</evidence>
<dbReference type="GO" id="GO:0043491">
    <property type="term" value="P:phosphatidylinositol 3-kinase/protein kinase B signal transduction"/>
    <property type="evidence" value="ECO:0007669"/>
    <property type="project" value="TreeGrafter"/>
</dbReference>
<dbReference type="InterPro" id="IPR001263">
    <property type="entry name" value="PI3K_accessory_dom"/>
</dbReference>
<dbReference type="InterPro" id="IPR029071">
    <property type="entry name" value="Ubiquitin-like_domsf"/>
</dbReference>
<dbReference type="Gene3D" id="3.10.20.770">
    <property type="match status" value="2"/>
</dbReference>
<dbReference type="SUPFAM" id="SSF48371">
    <property type="entry name" value="ARM repeat"/>
    <property type="match status" value="1"/>
</dbReference>
<evidence type="ECO:0000256" key="1">
    <source>
        <dbReference type="ARBA" id="ARBA00004496"/>
    </source>
</evidence>
<dbReference type="InterPro" id="IPR018936">
    <property type="entry name" value="PI3/4_kinase_CS"/>
</dbReference>
<dbReference type="SMART" id="SM00146">
    <property type="entry name" value="PI3Kc"/>
    <property type="match status" value="1"/>
</dbReference>
<dbReference type="Gene3D" id="1.25.40.70">
    <property type="entry name" value="Phosphatidylinositol 3-kinase, accessory domain (PIK)"/>
    <property type="match status" value="1"/>
</dbReference>
<dbReference type="EC" id="2.7.1.153" evidence="5"/>
<evidence type="ECO:0000313" key="20">
    <source>
        <dbReference type="Proteomes" id="UP000314980"/>
    </source>
</evidence>
<evidence type="ECO:0000256" key="2">
    <source>
        <dbReference type="ARBA" id="ARBA00004805"/>
    </source>
</evidence>
<sequence length="994" mass="113310">MPPAMTDLLDIWAAHSPLAGHAPDQITVDFLLPTGIYIQMDVPREATIQHIKLLLWKQAQTLPLFSALGEMESHMFECVNQAAVHEELEDETRRLCDVRPFLPVLKLVTRNCGRAERLLDSKIGVLIGKGLHELDAINDQEVKDFRSKMFRISEERMQRVQMMTCAEWLQACFSPQLEPTAGTAITDGVNDRLADLKVTIHFDQSQVRVCNLHIPVLSCLQYIRTCMQAKESPHLTLVHTSAVKAMFDKEISTIGAVVSRKSSNPPLPLPPKRRISNSISTHQPLLLSQVQVRAGLFHGTELLCKPAVSTESSGRSDHTWKESTLEFDISICDLPRMTRLCFAIYAVMDKVKKQKSTKNPHINKYQTIPWVNTMVFDYKGQLKTGDINLHCWSSFPDELEEMLNPIGTIQTNPYTENATALYINFPEYSSHPVVFPPFDKVRQLSGRGGKKFHIELKEIMERDPLSQLCENEKDLIWTLRYDCRENFPQSLPKLLLSVKWSKHEDMAQLQALLQIWPKLSPRDALELLDFNYPDQYVREYAVCCLRDMSDEELSQYLLQLVQVLRYEPYYDCALTHFLLERAQGNRKIGHFLFWHLRSEIHMPAVSVQFALILEAYCRGSIPHIEVLKKQVEALNKLKSVNELIKLGTTKNARSKTKEAMLTKEAMMTCLRQSGYSETLSDLHSPLNPNVLLSGINVERCRYMDSKMKPLWIVYNNKLMGGDTLGIIFKNGDDLRQDMLTLQILRLMDLLWKEANLDLRIVPYGCLATGDRAGLIEVVSSADTIANIQLTSSNVAAAAAFNKDALLNWLKERNSGDALDRAIEEFTLSCAGYCVATYVLGIGDRHSDNIMVRSTGQLFHIDFGHILGNFKSKFGIKRERVPFILTHDFIHVIQQGKTGYTEKFGSFRQYCEEAYLILRKNGNLFITLFALMLTAGLPELTSVKDIQYLKDSLALGKTDEEALKQFRQKFDEALRESWTTKVNWMAHNVAKDNRS</sequence>
<dbReference type="InterPro" id="IPR002420">
    <property type="entry name" value="PI3K-type_C2_dom"/>
</dbReference>
<dbReference type="Gene3D" id="3.30.1010.10">
    <property type="entry name" value="Phosphatidylinositol 3-kinase Catalytic Subunit, Chain A, domain 4"/>
    <property type="match status" value="1"/>
</dbReference>
<evidence type="ECO:0000256" key="12">
    <source>
        <dbReference type="ARBA" id="ARBA00023098"/>
    </source>
</evidence>
<dbReference type="GO" id="GO:0035005">
    <property type="term" value="F:1-phosphatidylinositol-4-phosphate 3-kinase activity"/>
    <property type="evidence" value="ECO:0007669"/>
    <property type="project" value="TreeGrafter"/>
</dbReference>
<dbReference type="SMART" id="SM00145">
    <property type="entry name" value="PI3Ka"/>
    <property type="match status" value="1"/>
</dbReference>
<feature type="domain" description="C2 PI3K-type" evidence="18">
    <location>
        <begin position="264"/>
        <end position="426"/>
    </location>
</feature>
<keyword evidence="8" id="KW-0808">Transferase</keyword>
<dbReference type="Pfam" id="PF00792">
    <property type="entry name" value="PI3K_C2"/>
    <property type="match status" value="1"/>
</dbReference>
<dbReference type="PROSITE" id="PS51544">
    <property type="entry name" value="PI3K_ABD"/>
    <property type="match status" value="1"/>
</dbReference>
<keyword evidence="10" id="KW-0418">Kinase</keyword>
<keyword evidence="11" id="KW-0067">ATP-binding</keyword>
<evidence type="ECO:0000256" key="14">
    <source>
        <dbReference type="ARBA" id="ARBA00051347"/>
    </source>
</evidence>
<dbReference type="Proteomes" id="UP000314980">
    <property type="component" value="Unassembled WGS sequence"/>
</dbReference>
<evidence type="ECO:0000256" key="4">
    <source>
        <dbReference type="ARBA" id="ARBA00006209"/>
    </source>
</evidence>
<dbReference type="PROSITE" id="PS00916">
    <property type="entry name" value="PI3_4_KINASE_2"/>
    <property type="match status" value="1"/>
</dbReference>
<gene>
    <name evidence="19" type="primary">PIK3CB</name>
    <name evidence="19" type="synonym">pik3cb</name>
</gene>
<evidence type="ECO:0000256" key="3">
    <source>
        <dbReference type="ARBA" id="ARBA00005189"/>
    </source>
</evidence>
<dbReference type="InterPro" id="IPR015433">
    <property type="entry name" value="PI3/4_kinase"/>
</dbReference>
<dbReference type="PANTHER" id="PTHR10048:SF33">
    <property type="entry name" value="PHOSPHATIDYLINOSITOL 4,5-BISPHOSPHATE 3-KINASE CATALYTIC SUBUNIT BETA ISOFORM"/>
    <property type="match status" value="1"/>
</dbReference>
<dbReference type="InterPro" id="IPR035892">
    <property type="entry name" value="C2_domain_sf"/>
</dbReference>
<dbReference type="PROSITE" id="PS51547">
    <property type="entry name" value="C2_PI3K"/>
    <property type="match status" value="1"/>
</dbReference>
<dbReference type="Gene3D" id="2.60.40.150">
    <property type="entry name" value="C2 domain"/>
    <property type="match status" value="1"/>
</dbReference>